<dbReference type="Proteomes" id="UP000325134">
    <property type="component" value="Unassembled WGS sequence"/>
</dbReference>
<sequence length="45" mass="4833">MRGRVENLKLVALAGAILLALMAGQPDKHMESKVVMQVRTPASNS</sequence>
<dbReference type="AlphaFoldDB" id="A0A1M4U406"/>
<evidence type="ECO:0000313" key="1">
    <source>
        <dbReference type="EMBL" id="SHE51405.1"/>
    </source>
</evidence>
<dbReference type="EMBL" id="FQVK01000003">
    <property type="protein sequence ID" value="SHE51405.1"/>
    <property type="molecule type" value="Genomic_DNA"/>
</dbReference>
<reference evidence="1 2" key="1">
    <citation type="submission" date="2016-11" db="EMBL/GenBank/DDBJ databases">
        <authorList>
            <person name="Varghese N."/>
            <person name="Submissions S."/>
        </authorList>
    </citation>
    <scope>NUCLEOTIDE SEQUENCE [LARGE SCALE GENOMIC DNA]</scope>
    <source>
        <strain evidence="1 2">DSM 29341</strain>
    </source>
</reference>
<proteinExistence type="predicted"/>
<organism evidence="1 2">
    <name type="scientific">Ruegeria intermedia</name>
    <dbReference type="NCBI Taxonomy" id="996115"/>
    <lineage>
        <taxon>Bacteria</taxon>
        <taxon>Pseudomonadati</taxon>
        <taxon>Pseudomonadota</taxon>
        <taxon>Alphaproteobacteria</taxon>
        <taxon>Rhodobacterales</taxon>
        <taxon>Roseobacteraceae</taxon>
        <taxon>Ruegeria</taxon>
    </lineage>
</organism>
<evidence type="ECO:0000313" key="2">
    <source>
        <dbReference type="Proteomes" id="UP000325134"/>
    </source>
</evidence>
<name>A0A1M4U406_9RHOB</name>
<keyword evidence="2" id="KW-1185">Reference proteome</keyword>
<accession>A0A1M4U406</accession>
<protein>
    <submittedName>
        <fullName evidence="1">Uncharacterized protein</fullName>
    </submittedName>
</protein>
<gene>
    <name evidence="1" type="ORF">SAMN05444279_103162</name>
</gene>